<name>A0A7L5AKK1_9MICO</name>
<dbReference type="InterPro" id="IPR001296">
    <property type="entry name" value="Glyco_trans_1"/>
</dbReference>
<dbReference type="EMBL" id="CP017146">
    <property type="protein sequence ID" value="QHO70602.1"/>
    <property type="molecule type" value="Genomic_DNA"/>
</dbReference>
<gene>
    <name evidence="5" type="ORF">BHD05_14030</name>
</gene>
<dbReference type="InterPro" id="IPR028098">
    <property type="entry name" value="Glyco_trans_4-like_N"/>
</dbReference>
<dbReference type="AlphaFoldDB" id="A0A7L5AKK1"/>
<dbReference type="OrthoDB" id="9801609at2"/>
<keyword evidence="1 5" id="KW-0328">Glycosyltransferase</keyword>
<accession>A0A7L5AKK1</accession>
<keyword evidence="6" id="KW-1185">Reference proteome</keyword>
<dbReference type="PANTHER" id="PTHR46401">
    <property type="entry name" value="GLYCOSYLTRANSFERASE WBBK-RELATED"/>
    <property type="match status" value="1"/>
</dbReference>
<dbReference type="PANTHER" id="PTHR46401:SF2">
    <property type="entry name" value="GLYCOSYLTRANSFERASE WBBK-RELATED"/>
    <property type="match status" value="1"/>
</dbReference>
<protein>
    <submittedName>
        <fullName evidence="5">Mannosyltransferase</fullName>
    </submittedName>
</protein>
<keyword evidence="2 5" id="KW-0808">Transferase</keyword>
<dbReference type="Gene3D" id="3.40.50.2000">
    <property type="entry name" value="Glycogen Phosphorylase B"/>
    <property type="match status" value="2"/>
</dbReference>
<reference evidence="5 6" key="1">
    <citation type="submission" date="2016-09" db="EMBL/GenBank/DDBJ databases">
        <title>Complete genome sequence of microbes from the polar regions.</title>
        <authorList>
            <person name="Liao L."/>
            <person name="Chen B."/>
        </authorList>
    </citation>
    <scope>NUCLEOTIDE SEQUENCE [LARGE SCALE GENOMIC DNA]</scope>
    <source>
        <strain evidence="5 6">ZS314</strain>
    </source>
</reference>
<dbReference type="Proteomes" id="UP000464507">
    <property type="component" value="Chromosome"/>
</dbReference>
<dbReference type="Pfam" id="PF00534">
    <property type="entry name" value="Glycos_transf_1"/>
    <property type="match status" value="1"/>
</dbReference>
<dbReference type="CDD" id="cd03809">
    <property type="entry name" value="GT4_MtfB-like"/>
    <property type="match status" value="1"/>
</dbReference>
<dbReference type="KEGG" id="mant:BHD05_14030"/>
<sequence length="359" mass="40466">MNVFFDCRYVRWTTHDGVSRYSVGVVTALAKLTAVTMLINDERQLTQLPDVPWVKVPAAADLREVAMARYLNRLHPDVVVSPMQTMSSIGRNFPLVLTVHDLIYYRHRTPPPDLPLWLRLLWRTYHLMWWPQKVLLNRADAVAVVSETTRALVLKHALTRRPLILAPNASSLVPGPGFEPIPHAQRTPNLVYMGSFMPYKNVELLVRAMDELPGYRLHLLSPIAPEVRDRLEELGVSGTALIFHEGVSDDEYVSLLTNATALVTASFDEGFGIPLVEALALGTPVIVSDIDIFREVAGEAGTYFDPRDRGGFVTAVRTLESEERWSELSAESVDQAARWNWTRSARQLFDGLTELLEKR</sequence>
<dbReference type="GO" id="GO:0009103">
    <property type="term" value="P:lipopolysaccharide biosynthetic process"/>
    <property type="evidence" value="ECO:0007669"/>
    <property type="project" value="TreeGrafter"/>
</dbReference>
<organism evidence="5 6">
    <name type="scientific">Marisediminicola antarctica</name>
    <dbReference type="NCBI Taxonomy" id="674079"/>
    <lineage>
        <taxon>Bacteria</taxon>
        <taxon>Bacillati</taxon>
        <taxon>Actinomycetota</taxon>
        <taxon>Actinomycetes</taxon>
        <taxon>Micrococcales</taxon>
        <taxon>Microbacteriaceae</taxon>
        <taxon>Marisediminicola</taxon>
    </lineage>
</organism>
<evidence type="ECO:0000256" key="2">
    <source>
        <dbReference type="ARBA" id="ARBA00022679"/>
    </source>
</evidence>
<evidence type="ECO:0000313" key="6">
    <source>
        <dbReference type="Proteomes" id="UP000464507"/>
    </source>
</evidence>
<dbReference type="GO" id="GO:0016757">
    <property type="term" value="F:glycosyltransferase activity"/>
    <property type="evidence" value="ECO:0007669"/>
    <property type="project" value="UniProtKB-KW"/>
</dbReference>
<evidence type="ECO:0000313" key="5">
    <source>
        <dbReference type="EMBL" id="QHO70602.1"/>
    </source>
</evidence>
<feature type="domain" description="Glycosyl transferase family 1" evidence="3">
    <location>
        <begin position="184"/>
        <end position="329"/>
    </location>
</feature>
<dbReference type="Pfam" id="PF13439">
    <property type="entry name" value="Glyco_transf_4"/>
    <property type="match status" value="1"/>
</dbReference>
<evidence type="ECO:0000259" key="3">
    <source>
        <dbReference type="Pfam" id="PF00534"/>
    </source>
</evidence>
<evidence type="ECO:0000256" key="1">
    <source>
        <dbReference type="ARBA" id="ARBA00022676"/>
    </source>
</evidence>
<evidence type="ECO:0000259" key="4">
    <source>
        <dbReference type="Pfam" id="PF13439"/>
    </source>
</evidence>
<proteinExistence type="predicted"/>
<feature type="domain" description="Glycosyltransferase subfamily 4-like N-terminal" evidence="4">
    <location>
        <begin position="17"/>
        <end position="168"/>
    </location>
</feature>
<dbReference type="SUPFAM" id="SSF53756">
    <property type="entry name" value="UDP-Glycosyltransferase/glycogen phosphorylase"/>
    <property type="match status" value="1"/>
</dbReference>